<proteinExistence type="predicted"/>
<evidence type="ECO:0000256" key="1">
    <source>
        <dbReference type="SAM" id="MobiDB-lite"/>
    </source>
</evidence>
<dbReference type="WBParaSite" id="nRc.2.0.1.t26153-RA">
    <property type="protein sequence ID" value="nRc.2.0.1.t26153-RA"/>
    <property type="gene ID" value="nRc.2.0.1.g26153"/>
</dbReference>
<keyword evidence="2" id="KW-1133">Transmembrane helix</keyword>
<reference evidence="4" key="1">
    <citation type="submission" date="2022-11" db="UniProtKB">
        <authorList>
            <consortium name="WormBaseParasite"/>
        </authorList>
    </citation>
    <scope>IDENTIFICATION</scope>
</reference>
<feature type="transmembrane region" description="Helical" evidence="2">
    <location>
        <begin position="16"/>
        <end position="39"/>
    </location>
</feature>
<evidence type="ECO:0000313" key="4">
    <source>
        <dbReference type="WBParaSite" id="nRc.2.0.1.t26153-RA"/>
    </source>
</evidence>
<feature type="region of interest" description="Disordered" evidence="1">
    <location>
        <begin position="145"/>
        <end position="168"/>
    </location>
</feature>
<keyword evidence="2" id="KW-0812">Transmembrane</keyword>
<accession>A0A915JJ60</accession>
<dbReference type="AlphaFoldDB" id="A0A915JJ60"/>
<sequence length="168" mass="19291">MDTQLCLSESTKLTQLILIALSCTVILFGIFLLPCLWYYEEKTTSKMKKYAKNLDDGQRQDNAQVNFILVYLAYMESIGLFKKPSAATVPIKKRCSRSDFVQFYKQIDQKLLNKEWEEIVDAFDMKNIKNSEASPSRPTFIDILPSENDRDRAATEKSRSVKAALSIE</sequence>
<keyword evidence="3" id="KW-1185">Reference proteome</keyword>
<keyword evidence="2" id="KW-0472">Membrane</keyword>
<name>A0A915JJ60_ROMCU</name>
<dbReference type="Proteomes" id="UP000887565">
    <property type="component" value="Unplaced"/>
</dbReference>
<evidence type="ECO:0000313" key="3">
    <source>
        <dbReference type="Proteomes" id="UP000887565"/>
    </source>
</evidence>
<protein>
    <submittedName>
        <fullName evidence="4">Uncharacterized protein</fullName>
    </submittedName>
</protein>
<organism evidence="3 4">
    <name type="scientific">Romanomermis culicivorax</name>
    <name type="common">Nematode worm</name>
    <dbReference type="NCBI Taxonomy" id="13658"/>
    <lineage>
        <taxon>Eukaryota</taxon>
        <taxon>Metazoa</taxon>
        <taxon>Ecdysozoa</taxon>
        <taxon>Nematoda</taxon>
        <taxon>Enoplea</taxon>
        <taxon>Dorylaimia</taxon>
        <taxon>Mermithida</taxon>
        <taxon>Mermithoidea</taxon>
        <taxon>Mermithidae</taxon>
        <taxon>Romanomermis</taxon>
    </lineage>
</organism>
<feature type="compositionally biased region" description="Basic and acidic residues" evidence="1">
    <location>
        <begin position="147"/>
        <end position="159"/>
    </location>
</feature>
<evidence type="ECO:0000256" key="2">
    <source>
        <dbReference type="SAM" id="Phobius"/>
    </source>
</evidence>